<dbReference type="PROSITE" id="PS50082">
    <property type="entry name" value="WD_REPEATS_2"/>
    <property type="match status" value="1"/>
</dbReference>
<gene>
    <name evidence="5" type="ORF">A6R68_07815</name>
</gene>
<feature type="repeat" description="WD" evidence="4">
    <location>
        <begin position="68"/>
        <end position="102"/>
    </location>
</feature>
<dbReference type="InterPro" id="IPR015943">
    <property type="entry name" value="WD40/YVTN_repeat-like_dom_sf"/>
</dbReference>
<dbReference type="InterPro" id="IPR001680">
    <property type="entry name" value="WD40_rpt"/>
</dbReference>
<keyword evidence="1" id="KW-0597">Phosphoprotein</keyword>
<proteinExistence type="predicted"/>
<feature type="non-terminal residue" evidence="5">
    <location>
        <position position="1"/>
    </location>
</feature>
<dbReference type="AlphaFoldDB" id="A0A1A6GBN3"/>
<evidence type="ECO:0000313" key="5">
    <source>
        <dbReference type="EMBL" id="OBS63646.1"/>
    </source>
</evidence>
<dbReference type="InterPro" id="IPR036322">
    <property type="entry name" value="WD40_repeat_dom_sf"/>
</dbReference>
<keyword evidence="3" id="KW-0677">Repeat</keyword>
<dbReference type="Proteomes" id="UP000092124">
    <property type="component" value="Unassembled WGS sequence"/>
</dbReference>
<dbReference type="InterPro" id="IPR044285">
    <property type="entry name" value="PWP1"/>
</dbReference>
<sequence length="117" mass="13305">VQTLQFHPFEAQTLISGSYDKSVALYDCRNPNQNHRLWRFSGQIERASTDDGFVYNLDARSDKPIFTLNAHNDEISGLDLSSQIKGCLVTASADKYVKIWDILGDRPSLIHSRDMKM</sequence>
<dbReference type="STRING" id="56216.A0A1A6GBN3"/>
<evidence type="ECO:0000313" key="6">
    <source>
        <dbReference type="Proteomes" id="UP000092124"/>
    </source>
</evidence>
<dbReference type="SUPFAM" id="SSF50978">
    <property type="entry name" value="WD40 repeat-like"/>
    <property type="match status" value="1"/>
</dbReference>
<dbReference type="PROSITE" id="PS00678">
    <property type="entry name" value="WD_REPEATS_1"/>
    <property type="match status" value="1"/>
</dbReference>
<dbReference type="GO" id="GO:0006364">
    <property type="term" value="P:rRNA processing"/>
    <property type="evidence" value="ECO:0007669"/>
    <property type="project" value="InterPro"/>
</dbReference>
<evidence type="ECO:0000256" key="4">
    <source>
        <dbReference type="PROSITE-ProRule" id="PRU00221"/>
    </source>
</evidence>
<protein>
    <submittedName>
        <fullName evidence="5">Uncharacterized protein</fullName>
    </submittedName>
</protein>
<comment type="caution">
    <text evidence="5">The sequence shown here is derived from an EMBL/GenBank/DDBJ whole genome shotgun (WGS) entry which is preliminary data.</text>
</comment>
<dbReference type="Pfam" id="PF00400">
    <property type="entry name" value="WD40"/>
    <property type="match status" value="2"/>
</dbReference>
<dbReference type="Gene3D" id="2.130.10.10">
    <property type="entry name" value="YVTN repeat-like/Quinoprotein amine dehydrogenase"/>
    <property type="match status" value="1"/>
</dbReference>
<evidence type="ECO:0000256" key="3">
    <source>
        <dbReference type="ARBA" id="ARBA00022737"/>
    </source>
</evidence>
<dbReference type="OrthoDB" id="270624at2759"/>
<dbReference type="InterPro" id="IPR019775">
    <property type="entry name" value="WD40_repeat_CS"/>
</dbReference>
<dbReference type="SMART" id="SM00320">
    <property type="entry name" value="WD40"/>
    <property type="match status" value="1"/>
</dbReference>
<dbReference type="EMBL" id="LZPO01099356">
    <property type="protein sequence ID" value="OBS63646.1"/>
    <property type="molecule type" value="Genomic_DNA"/>
</dbReference>
<dbReference type="PANTHER" id="PTHR14091:SF0">
    <property type="entry name" value="PERIODIC TRYPTOPHAN PROTEIN 1 HOMOLOG"/>
    <property type="match status" value="1"/>
</dbReference>
<accession>A0A1A6GBN3</accession>
<reference evidence="5 6" key="1">
    <citation type="submission" date="2016-06" db="EMBL/GenBank/DDBJ databases">
        <title>The Draft Genome Sequence and Annotation of the Desert Woodrat Neotoma lepida.</title>
        <authorList>
            <person name="Campbell M."/>
            <person name="Oakeson K.F."/>
            <person name="Yandell M."/>
            <person name="Halpert J.R."/>
            <person name="Dearing D."/>
        </authorList>
    </citation>
    <scope>NUCLEOTIDE SEQUENCE [LARGE SCALE GENOMIC DNA]</scope>
    <source>
        <strain evidence="5">417</strain>
        <tissue evidence="5">Liver</tissue>
    </source>
</reference>
<evidence type="ECO:0000256" key="1">
    <source>
        <dbReference type="ARBA" id="ARBA00022553"/>
    </source>
</evidence>
<feature type="non-terminal residue" evidence="5">
    <location>
        <position position="117"/>
    </location>
</feature>
<name>A0A1A6GBN3_NEOLE</name>
<evidence type="ECO:0000256" key="2">
    <source>
        <dbReference type="ARBA" id="ARBA00022574"/>
    </source>
</evidence>
<keyword evidence="6" id="KW-1185">Reference proteome</keyword>
<dbReference type="PROSITE" id="PS50294">
    <property type="entry name" value="WD_REPEATS_REGION"/>
    <property type="match status" value="1"/>
</dbReference>
<dbReference type="GO" id="GO:0005634">
    <property type="term" value="C:nucleus"/>
    <property type="evidence" value="ECO:0007669"/>
    <property type="project" value="TreeGrafter"/>
</dbReference>
<keyword evidence="2 4" id="KW-0853">WD repeat</keyword>
<dbReference type="PANTHER" id="PTHR14091">
    <property type="entry name" value="PERIODIC TRYPTOPHAN PROTEIN 1"/>
    <property type="match status" value="1"/>
</dbReference>
<organism evidence="5 6">
    <name type="scientific">Neotoma lepida</name>
    <name type="common">Desert woodrat</name>
    <dbReference type="NCBI Taxonomy" id="56216"/>
    <lineage>
        <taxon>Eukaryota</taxon>
        <taxon>Metazoa</taxon>
        <taxon>Chordata</taxon>
        <taxon>Craniata</taxon>
        <taxon>Vertebrata</taxon>
        <taxon>Euteleostomi</taxon>
        <taxon>Mammalia</taxon>
        <taxon>Eutheria</taxon>
        <taxon>Euarchontoglires</taxon>
        <taxon>Glires</taxon>
        <taxon>Rodentia</taxon>
        <taxon>Myomorpha</taxon>
        <taxon>Muroidea</taxon>
        <taxon>Cricetidae</taxon>
        <taxon>Neotominae</taxon>
        <taxon>Neotoma</taxon>
    </lineage>
</organism>